<feature type="transmembrane region" description="Helical" evidence="1">
    <location>
        <begin position="370"/>
        <end position="392"/>
    </location>
</feature>
<reference evidence="3" key="1">
    <citation type="journal article" date="2023" name="bioRxiv">
        <title>Complete genome of the Medicago anthracnose fungus, Colletotrichum destructivum, reveals a mini-chromosome-like region within a core chromosome.</title>
        <authorList>
            <person name="Lapalu N."/>
            <person name="Simon A."/>
            <person name="Lu A."/>
            <person name="Plaumann P.-L."/>
            <person name="Amselem J."/>
            <person name="Pigne S."/>
            <person name="Auger A."/>
            <person name="Koch C."/>
            <person name="Dallery J.-F."/>
            <person name="O'Connell R.J."/>
        </authorList>
    </citation>
    <scope>NUCLEOTIDE SEQUENCE [LARGE SCALE GENOMIC DNA]</scope>
    <source>
        <strain evidence="3">CBS 520.97</strain>
    </source>
</reference>
<dbReference type="GeneID" id="87940045"/>
<evidence type="ECO:0000313" key="2">
    <source>
        <dbReference type="EMBL" id="WQF78528.1"/>
    </source>
</evidence>
<keyword evidence="1" id="KW-0472">Membrane</keyword>
<keyword evidence="3" id="KW-1185">Reference proteome</keyword>
<evidence type="ECO:0000256" key="1">
    <source>
        <dbReference type="SAM" id="Phobius"/>
    </source>
</evidence>
<evidence type="ECO:0000313" key="3">
    <source>
        <dbReference type="Proteomes" id="UP001322277"/>
    </source>
</evidence>
<feature type="transmembrane region" description="Helical" evidence="1">
    <location>
        <begin position="332"/>
        <end position="349"/>
    </location>
</feature>
<feature type="transmembrane region" description="Helical" evidence="1">
    <location>
        <begin position="404"/>
        <end position="425"/>
    </location>
</feature>
<dbReference type="Proteomes" id="UP001322277">
    <property type="component" value="Chromosome 2"/>
</dbReference>
<keyword evidence="1" id="KW-1133">Transmembrane helix</keyword>
<keyword evidence="1" id="KW-0812">Transmembrane</keyword>
<gene>
    <name evidence="2" type="ORF">CDEST_03542</name>
</gene>
<dbReference type="EMBL" id="CP137306">
    <property type="protein sequence ID" value="WQF78528.1"/>
    <property type="molecule type" value="Genomic_DNA"/>
</dbReference>
<sequence length="471" mass="52239">MDRPSSRFNGQANNVSDVIQGGSSFSGNLTLSHSAQLHQGNIINIQQTNNSLFSAFKEVQINEQAFRSLYRTGRGARGPLSFIQPSAIRYMPYANIGEGPVRTMLYKIARDFQLIDAGFAEFYRVAVPYNELVSAELKSIRDRYYHGVANNHGYLGSLGVFLELATDMKKTQPREIPLARFAPENYGERALEYLQDGFEVPYWVLLCDIFVPYCESGELDNAAKFYISHTINSVQLQTRARLQKLETDYSYELPKEITNGIKWRLDVLEDMTGSISTNLGDEWSIHAHSFQPTQLPSSVATEPTAIEPPSAVTIEVTSEEGSKNIEKVESSALFILFFALAIIPACLGFDRHSSPEPGEEAIGKALDADFMWLIAGNLLALLGNIFAVLPLWRLTRGSTAHLVTQGLILLSTVLGVASVTSYCFVNKGWSSLMSFFSNFFAISGVYFSTMHVSIQSLGGVTRNPFVKVKND</sequence>
<dbReference type="KEGG" id="cdet:87940045"/>
<organism evidence="2 3">
    <name type="scientific">Colletotrichum destructivum</name>
    <dbReference type="NCBI Taxonomy" id="34406"/>
    <lineage>
        <taxon>Eukaryota</taxon>
        <taxon>Fungi</taxon>
        <taxon>Dikarya</taxon>
        <taxon>Ascomycota</taxon>
        <taxon>Pezizomycotina</taxon>
        <taxon>Sordariomycetes</taxon>
        <taxon>Hypocreomycetidae</taxon>
        <taxon>Glomerellales</taxon>
        <taxon>Glomerellaceae</taxon>
        <taxon>Colletotrichum</taxon>
        <taxon>Colletotrichum destructivum species complex</taxon>
    </lineage>
</organism>
<dbReference type="RefSeq" id="XP_062775752.1">
    <property type="nucleotide sequence ID" value="XM_062919701.1"/>
</dbReference>
<name>A0AAX4I596_9PEZI</name>
<protein>
    <submittedName>
        <fullName evidence="2">Uncharacterized protein</fullName>
    </submittedName>
</protein>
<dbReference type="AlphaFoldDB" id="A0AAX4I596"/>
<accession>A0AAX4I596</accession>
<feature type="transmembrane region" description="Helical" evidence="1">
    <location>
        <begin position="432"/>
        <end position="454"/>
    </location>
</feature>
<proteinExistence type="predicted"/>